<feature type="transmembrane region" description="Helical" evidence="1">
    <location>
        <begin position="34"/>
        <end position="51"/>
    </location>
</feature>
<name>A0A075R6Y8_BRELA</name>
<feature type="transmembrane region" description="Helical" evidence="1">
    <location>
        <begin position="7"/>
        <end position="28"/>
    </location>
</feature>
<keyword evidence="3" id="KW-1185">Reference proteome</keyword>
<keyword evidence="1" id="KW-0472">Membrane</keyword>
<proteinExistence type="predicted"/>
<keyword evidence="1" id="KW-1133">Transmembrane helix</keyword>
<dbReference type="Proteomes" id="UP000005850">
    <property type="component" value="Chromosome"/>
</dbReference>
<evidence type="ECO:0000256" key="1">
    <source>
        <dbReference type="SAM" id="Phobius"/>
    </source>
</evidence>
<accession>A0A075R6Y8</accession>
<dbReference type="AlphaFoldDB" id="A0A075R6Y8"/>
<evidence type="ECO:0000313" key="2">
    <source>
        <dbReference type="EMBL" id="AIG25350.1"/>
    </source>
</evidence>
<gene>
    <name evidence="2" type="ORF">BRLA_c010100</name>
</gene>
<dbReference type="KEGG" id="blr:BRLA_c010100"/>
<keyword evidence="1" id="KW-0812">Transmembrane</keyword>
<organism evidence="2 3">
    <name type="scientific">Brevibacillus laterosporus LMG 15441</name>
    <dbReference type="NCBI Taxonomy" id="1042163"/>
    <lineage>
        <taxon>Bacteria</taxon>
        <taxon>Bacillati</taxon>
        <taxon>Bacillota</taxon>
        <taxon>Bacilli</taxon>
        <taxon>Bacillales</taxon>
        <taxon>Paenibacillaceae</taxon>
        <taxon>Brevibacillus</taxon>
    </lineage>
</organism>
<sequence>MSNIAMITLRIILYGSMIYLFIYLFNMFIPSNMIANGLGLLVAGFILEPIFKKIIFSKK</sequence>
<protein>
    <submittedName>
        <fullName evidence="2">Uncharacterized protein</fullName>
    </submittedName>
</protein>
<reference evidence="2 3" key="1">
    <citation type="journal article" date="2011" name="J. Bacteriol.">
        <title>Genome sequence of Brevibacillus laterosporus LMG 15441, a pathogen of invertebrates.</title>
        <authorList>
            <person name="Djukic M."/>
            <person name="Poehlein A."/>
            <person name="Thurmer A."/>
            <person name="Daniel R."/>
        </authorList>
    </citation>
    <scope>NUCLEOTIDE SEQUENCE [LARGE SCALE GENOMIC DNA]</scope>
    <source>
        <strain evidence="2 3">LMG 15441</strain>
    </source>
</reference>
<evidence type="ECO:0000313" key="3">
    <source>
        <dbReference type="Proteomes" id="UP000005850"/>
    </source>
</evidence>
<dbReference type="EMBL" id="CP007806">
    <property type="protein sequence ID" value="AIG25350.1"/>
    <property type="molecule type" value="Genomic_DNA"/>
</dbReference>
<dbReference type="HOGENOM" id="CLU_2951239_0_0_9"/>